<proteinExistence type="predicted"/>
<organism evidence="1 2">
    <name type="scientific">Candidatus Thermoflexus japonica</name>
    <dbReference type="NCBI Taxonomy" id="2035417"/>
    <lineage>
        <taxon>Bacteria</taxon>
        <taxon>Bacillati</taxon>
        <taxon>Chloroflexota</taxon>
        <taxon>Thermoflexia</taxon>
        <taxon>Thermoflexales</taxon>
        <taxon>Thermoflexaceae</taxon>
        <taxon>Thermoflexus</taxon>
    </lineage>
</organism>
<dbReference type="Proteomes" id="UP000236642">
    <property type="component" value="Unassembled WGS sequence"/>
</dbReference>
<dbReference type="AlphaFoldDB" id="A0A2H5Y5F6"/>
<gene>
    <name evidence="1" type="ORF">HRbin22_00863</name>
</gene>
<evidence type="ECO:0000313" key="2">
    <source>
        <dbReference type="Proteomes" id="UP000236642"/>
    </source>
</evidence>
<accession>A0A2H5Y5F6</accession>
<reference evidence="2" key="1">
    <citation type="submission" date="2017-09" db="EMBL/GenBank/DDBJ databases">
        <title>Metaegenomics of thermophilic ammonia-oxidizing enrichment culture.</title>
        <authorList>
            <person name="Kato S."/>
            <person name="Suzuki K."/>
        </authorList>
    </citation>
    <scope>NUCLEOTIDE SEQUENCE [LARGE SCALE GENOMIC DNA]</scope>
</reference>
<comment type="caution">
    <text evidence="1">The sequence shown here is derived from an EMBL/GenBank/DDBJ whole genome shotgun (WGS) entry which is preliminary data.</text>
</comment>
<dbReference type="EMBL" id="BEHY01000014">
    <property type="protein sequence ID" value="GBD08622.1"/>
    <property type="molecule type" value="Genomic_DNA"/>
</dbReference>
<name>A0A2H5Y5F6_9CHLR</name>
<protein>
    <recommendedName>
        <fullName evidence="3">DUF393 domain-containing protein</fullName>
    </recommendedName>
</protein>
<evidence type="ECO:0000313" key="1">
    <source>
        <dbReference type="EMBL" id="GBD08622.1"/>
    </source>
</evidence>
<sequence>MSNRWLLYDGGCVVCAALAREVEALSAGRLGVRSLREPEIQALLDRIRPGWRWEPMLLEVEGERVQVFTGLTMRAHLTPILDLEDPPSLDEEFLEK</sequence>
<evidence type="ECO:0008006" key="3">
    <source>
        <dbReference type="Google" id="ProtNLM"/>
    </source>
</evidence>